<sequence>MAISRHLSKYLNQYAEPETAILTEFPQALCYPNVVVIPAYKEHVAFLSQFAEQSTFTSPTLVILVINQPDDLTETTKQQDLYNHCLSLGDIRWNRQAFTLVNIKNSVCDILVIDKFNQGLPRKKGVGLARKIGADCACQLIKQGNITSSWIHSTDADATLPKDYFEATKSMDKGDVAGCYNFYHHSDDESVHQANAQYELSLRYYVAGLKYANSPYSFFTIGSVLSFSAQAYANVRGFPKRSAGEDFYLLNKLAKLGRVVTFDKVAIKLQARTSDRVPFGTGPAVEKILASKALGELYYYYHPGVFEELKSTLVHVKALYQQREQLTSWLNGLSTASCNALLSLDIEKFVYAHQACNQEQFERQFTVWFDAFRTLKFIHHLREHGFADMPLTKAIDMAGFEVI</sequence>
<dbReference type="InterPro" id="IPR029044">
    <property type="entry name" value="Nucleotide-diphossugar_trans"/>
</dbReference>
<evidence type="ECO:0000259" key="1">
    <source>
        <dbReference type="Pfam" id="PF13632"/>
    </source>
</evidence>
<dbReference type="Proteomes" id="UP000623842">
    <property type="component" value="Unassembled WGS sequence"/>
</dbReference>
<gene>
    <name evidence="2" type="ORF">GCM10017161_21450</name>
</gene>
<dbReference type="SUPFAM" id="SSF53448">
    <property type="entry name" value="Nucleotide-diphospho-sugar transferases"/>
    <property type="match status" value="1"/>
</dbReference>
<proteinExistence type="predicted"/>
<dbReference type="RefSeq" id="WP_189770236.1">
    <property type="nucleotide sequence ID" value="NZ_BNCK01000004.1"/>
</dbReference>
<dbReference type="InterPro" id="IPR001173">
    <property type="entry name" value="Glyco_trans_2-like"/>
</dbReference>
<evidence type="ECO:0000313" key="2">
    <source>
        <dbReference type="EMBL" id="GHF92948.1"/>
    </source>
</evidence>
<organism evidence="2 3">
    <name type="scientific">Thalassotalea marina</name>
    <dbReference type="NCBI Taxonomy" id="1673741"/>
    <lineage>
        <taxon>Bacteria</taxon>
        <taxon>Pseudomonadati</taxon>
        <taxon>Pseudomonadota</taxon>
        <taxon>Gammaproteobacteria</taxon>
        <taxon>Alteromonadales</taxon>
        <taxon>Colwelliaceae</taxon>
        <taxon>Thalassotalea</taxon>
    </lineage>
</organism>
<keyword evidence="3" id="KW-1185">Reference proteome</keyword>
<feature type="domain" description="Glycosyltransferase 2-like" evidence="1">
    <location>
        <begin position="150"/>
        <end position="334"/>
    </location>
</feature>
<comment type="caution">
    <text evidence="2">The sequence shown here is derived from an EMBL/GenBank/DDBJ whole genome shotgun (WGS) entry which is preliminary data.</text>
</comment>
<dbReference type="Gene3D" id="3.90.550.10">
    <property type="entry name" value="Spore Coat Polysaccharide Biosynthesis Protein SpsA, Chain A"/>
    <property type="match status" value="1"/>
</dbReference>
<name>A0A919BJB4_9GAMM</name>
<evidence type="ECO:0000313" key="3">
    <source>
        <dbReference type="Proteomes" id="UP000623842"/>
    </source>
</evidence>
<reference evidence="2" key="1">
    <citation type="journal article" date="2014" name="Int. J. Syst. Evol. Microbiol.">
        <title>Complete genome sequence of Corynebacterium casei LMG S-19264T (=DSM 44701T), isolated from a smear-ripened cheese.</title>
        <authorList>
            <consortium name="US DOE Joint Genome Institute (JGI-PGF)"/>
            <person name="Walter F."/>
            <person name="Albersmeier A."/>
            <person name="Kalinowski J."/>
            <person name="Ruckert C."/>
        </authorList>
    </citation>
    <scope>NUCLEOTIDE SEQUENCE</scope>
    <source>
        <strain evidence="2">KCTC 42731</strain>
    </source>
</reference>
<dbReference type="Pfam" id="PF13632">
    <property type="entry name" value="Glyco_trans_2_3"/>
    <property type="match status" value="1"/>
</dbReference>
<reference evidence="2" key="2">
    <citation type="submission" date="2020-09" db="EMBL/GenBank/DDBJ databases">
        <authorList>
            <person name="Sun Q."/>
            <person name="Kim S."/>
        </authorList>
    </citation>
    <scope>NUCLEOTIDE SEQUENCE</scope>
    <source>
        <strain evidence="2">KCTC 42731</strain>
    </source>
</reference>
<protein>
    <recommendedName>
        <fullName evidence="1">Glycosyltransferase 2-like domain-containing protein</fullName>
    </recommendedName>
</protein>
<dbReference type="AlphaFoldDB" id="A0A919BJB4"/>
<accession>A0A919BJB4</accession>
<dbReference type="EMBL" id="BNCK01000004">
    <property type="protein sequence ID" value="GHF92948.1"/>
    <property type="molecule type" value="Genomic_DNA"/>
</dbReference>